<reference evidence="1 2" key="1">
    <citation type="journal article" date="2019" name="Front. Microbiol.">
        <title>Thermoanaerosceptrum fracticalcis gen. nov. sp. nov., a Novel Fumarate-Fermenting Microorganism From a Deep Fractured Carbonate Aquifer of the US Great Basin.</title>
        <authorList>
            <person name="Hamilton-Brehm S.D."/>
            <person name="Stewart L.E."/>
            <person name="Zavarin M."/>
            <person name="Caldwell M."/>
            <person name="Lawson P.A."/>
            <person name="Onstott T.C."/>
            <person name="Grzymski J."/>
            <person name="Neveux I."/>
            <person name="Lollar B.S."/>
            <person name="Russell C.E."/>
            <person name="Moser D.P."/>
        </authorList>
    </citation>
    <scope>NUCLEOTIDE SEQUENCE [LARGE SCALE GENOMIC DNA]</scope>
    <source>
        <strain evidence="1 2">DRI-13</strain>
    </source>
</reference>
<name>A0A7G6DYI6_THEFR</name>
<dbReference type="Proteomes" id="UP000515847">
    <property type="component" value="Chromosome"/>
</dbReference>
<protein>
    <recommendedName>
        <fullName evidence="3">Dipeptidylpeptidase IV N-terminal domain-containing protein</fullName>
    </recommendedName>
</protein>
<dbReference type="EMBL" id="CP045798">
    <property type="protein sequence ID" value="QNB44890.1"/>
    <property type="molecule type" value="Genomic_DNA"/>
</dbReference>
<dbReference type="AlphaFoldDB" id="A0A7G6DYI6"/>
<evidence type="ECO:0000313" key="2">
    <source>
        <dbReference type="Proteomes" id="UP000515847"/>
    </source>
</evidence>
<evidence type="ECO:0000313" key="1">
    <source>
        <dbReference type="EMBL" id="QNB44890.1"/>
    </source>
</evidence>
<accession>A0A7G6DYI6</accession>
<dbReference type="SUPFAM" id="SSF82171">
    <property type="entry name" value="DPP6 N-terminal domain-like"/>
    <property type="match status" value="1"/>
</dbReference>
<evidence type="ECO:0008006" key="3">
    <source>
        <dbReference type="Google" id="ProtNLM"/>
    </source>
</evidence>
<dbReference type="KEGG" id="tfr:BR63_00220"/>
<dbReference type="RefSeq" id="WP_034425973.1">
    <property type="nucleotide sequence ID" value="NZ_CP045798.1"/>
</dbReference>
<proteinExistence type="predicted"/>
<organism evidence="1 2">
    <name type="scientific">Thermanaerosceptrum fracticalcis</name>
    <dbReference type="NCBI Taxonomy" id="1712410"/>
    <lineage>
        <taxon>Bacteria</taxon>
        <taxon>Bacillati</taxon>
        <taxon>Bacillota</taxon>
        <taxon>Clostridia</taxon>
        <taxon>Eubacteriales</taxon>
        <taxon>Peptococcaceae</taxon>
        <taxon>Thermanaerosceptrum</taxon>
    </lineage>
</organism>
<dbReference type="OrthoDB" id="9815425at2"/>
<gene>
    <name evidence="1" type="ORF">BR63_00220</name>
</gene>
<sequence length="342" mass="39520">MNKKIKIIVLAFTILISFAGIAYSISNSIFLKDMIVEKGLYQTNPPIVNDNDAKKLSNININCLENISDDGSFVFEVRDNNNNETIGKYYYKPWLEKKPIYHELPNGDVILGKNKLFNNQDKKIYPLSLDDKIVVFDYSVNNNKIAYIGKNNGRINIYIRNLGDNKVEIIDSYQYPEFYNAENVFLEWGKEDLLFYDYCQNEKPIVKVYDMKNGQKETFMECAMNPQISPDGKFMVIQSMTGFDKNERHAAELSIIEISNKSHVSKLNGSNHLFWVSDYIINWNVDNSTLEVHDLNNNGVKIKDIPVEGLPTEIKTENTHLRIKTYKFTNNTFTINNDDVNL</sequence>
<keyword evidence="2" id="KW-1185">Reference proteome</keyword>